<dbReference type="InterPro" id="IPR036881">
    <property type="entry name" value="Glyco_hydro_3_C_sf"/>
</dbReference>
<dbReference type="Gene3D" id="2.60.40.10">
    <property type="entry name" value="Immunoglobulins"/>
    <property type="match status" value="1"/>
</dbReference>
<feature type="domain" description="Fibronectin type III-like" evidence="23">
    <location>
        <begin position="889"/>
        <end position="968"/>
    </location>
</feature>
<dbReference type="FunFam" id="3.20.20.300:FF:000002">
    <property type="entry name" value="Probable beta-glucosidase"/>
    <property type="match status" value="1"/>
</dbReference>
<evidence type="ECO:0000256" key="17">
    <source>
        <dbReference type="ARBA" id="ARBA00039576"/>
    </source>
</evidence>
<evidence type="ECO:0000256" key="9">
    <source>
        <dbReference type="ARBA" id="ARBA00022968"/>
    </source>
</evidence>
<gene>
    <name evidence="24" type="ORF">JMJ35_010164</name>
</gene>
<dbReference type="InterPro" id="IPR050288">
    <property type="entry name" value="Cellulose_deg_GH3"/>
</dbReference>
<keyword evidence="15" id="KW-0624">Polysaccharide degradation</keyword>
<comment type="similarity">
    <text evidence="4">Belongs to the glycosyl hydrolase 3 family.</text>
</comment>
<dbReference type="GO" id="GO:0008422">
    <property type="term" value="F:beta-glucosidase activity"/>
    <property type="evidence" value="ECO:0007669"/>
    <property type="project" value="UniProtKB-EC"/>
</dbReference>
<dbReference type="PANTHER" id="PTHR42715">
    <property type="entry name" value="BETA-GLUCOSIDASE"/>
    <property type="match status" value="1"/>
</dbReference>
<evidence type="ECO:0000259" key="23">
    <source>
        <dbReference type="SMART" id="SM01217"/>
    </source>
</evidence>
<dbReference type="SUPFAM" id="SSF51445">
    <property type="entry name" value="(Trans)glycosidases"/>
    <property type="match status" value="1"/>
</dbReference>
<keyword evidence="12" id="KW-0325">Glycoprotein</keyword>
<dbReference type="GO" id="GO:0009251">
    <property type="term" value="P:glucan catabolic process"/>
    <property type="evidence" value="ECO:0007669"/>
    <property type="project" value="TreeGrafter"/>
</dbReference>
<keyword evidence="9" id="KW-0735">Signal-anchor</keyword>
<dbReference type="InterPro" id="IPR036962">
    <property type="entry name" value="Glyco_hydro_3_N_sf"/>
</dbReference>
<dbReference type="AlphaFoldDB" id="A0AA39QSL0"/>
<comment type="pathway">
    <text evidence="3">Glycan metabolism; cellulose degradation.</text>
</comment>
<dbReference type="EC" id="3.2.1.21" evidence="5"/>
<comment type="subcellular location">
    <subcellularLocation>
        <location evidence="2">Cell membrane</location>
        <topology evidence="2">Single-pass type II membrane protein</topology>
    </subcellularLocation>
</comment>
<comment type="function">
    <text evidence="16">Beta-glucosidases are one of a number of cellulolytic enzymes involved in the degradation of cellulosic biomass. Catalyzes the last step releasing glucose from the inhibitory cellobiose.</text>
</comment>
<comment type="catalytic activity">
    <reaction evidence="1">
        <text>Hydrolysis of terminal, non-reducing beta-D-glucosyl residues with release of beta-D-glucose.</text>
        <dbReference type="EC" id="3.2.1.21"/>
    </reaction>
</comment>
<evidence type="ECO:0000256" key="10">
    <source>
        <dbReference type="ARBA" id="ARBA00022989"/>
    </source>
</evidence>
<organism evidence="24 25">
    <name type="scientific">Cladonia borealis</name>
    <dbReference type="NCBI Taxonomy" id="184061"/>
    <lineage>
        <taxon>Eukaryota</taxon>
        <taxon>Fungi</taxon>
        <taxon>Dikarya</taxon>
        <taxon>Ascomycota</taxon>
        <taxon>Pezizomycotina</taxon>
        <taxon>Lecanoromycetes</taxon>
        <taxon>OSLEUM clade</taxon>
        <taxon>Lecanoromycetidae</taxon>
        <taxon>Lecanorales</taxon>
        <taxon>Lecanorineae</taxon>
        <taxon>Cladoniaceae</taxon>
        <taxon>Cladonia</taxon>
    </lineage>
</organism>
<feature type="region of interest" description="Disordered" evidence="21">
    <location>
        <begin position="843"/>
        <end position="865"/>
    </location>
</feature>
<dbReference type="Gene3D" id="3.40.50.1700">
    <property type="entry name" value="Glycoside hydrolase family 3 C-terminal domain"/>
    <property type="match status" value="1"/>
</dbReference>
<evidence type="ECO:0000256" key="15">
    <source>
        <dbReference type="ARBA" id="ARBA00023326"/>
    </source>
</evidence>
<dbReference type="FunFam" id="3.40.50.1700:FF:000003">
    <property type="entry name" value="Probable beta-glucosidase"/>
    <property type="match status" value="1"/>
</dbReference>
<evidence type="ECO:0000256" key="19">
    <source>
        <dbReference type="ARBA" id="ARBA00041599"/>
    </source>
</evidence>
<evidence type="ECO:0000256" key="13">
    <source>
        <dbReference type="ARBA" id="ARBA00023277"/>
    </source>
</evidence>
<dbReference type="InterPro" id="IPR026891">
    <property type="entry name" value="Fn3-like"/>
</dbReference>
<evidence type="ECO:0000256" key="22">
    <source>
        <dbReference type="SAM" id="Phobius"/>
    </source>
</evidence>
<accession>A0AA39QSL0</accession>
<dbReference type="Proteomes" id="UP001166286">
    <property type="component" value="Unassembled WGS sequence"/>
</dbReference>
<evidence type="ECO:0000256" key="4">
    <source>
        <dbReference type="ARBA" id="ARBA00005336"/>
    </source>
</evidence>
<keyword evidence="7 22" id="KW-0812">Transmembrane</keyword>
<keyword evidence="13" id="KW-0119">Carbohydrate metabolism</keyword>
<dbReference type="PRINTS" id="PR00133">
    <property type="entry name" value="GLHYDRLASE3"/>
</dbReference>
<reference evidence="24" key="1">
    <citation type="submission" date="2023-03" db="EMBL/GenBank/DDBJ databases">
        <title>Complete genome of Cladonia borealis.</title>
        <authorList>
            <person name="Park H."/>
        </authorList>
    </citation>
    <scope>NUCLEOTIDE SEQUENCE</scope>
    <source>
        <strain evidence="24">ANT050790</strain>
    </source>
</reference>
<dbReference type="InterPro" id="IPR013783">
    <property type="entry name" value="Ig-like_fold"/>
</dbReference>
<evidence type="ECO:0000256" key="21">
    <source>
        <dbReference type="SAM" id="MobiDB-lite"/>
    </source>
</evidence>
<evidence type="ECO:0000256" key="18">
    <source>
        <dbReference type="ARBA" id="ARBA00041269"/>
    </source>
</evidence>
<dbReference type="Pfam" id="PF01915">
    <property type="entry name" value="Glyco_hydro_3_C"/>
    <property type="match status" value="1"/>
</dbReference>
<evidence type="ECO:0000256" key="7">
    <source>
        <dbReference type="ARBA" id="ARBA00022692"/>
    </source>
</evidence>
<keyword evidence="11 22" id="KW-0472">Membrane</keyword>
<keyword evidence="10 22" id="KW-1133">Transmembrane helix</keyword>
<evidence type="ECO:0000256" key="11">
    <source>
        <dbReference type="ARBA" id="ARBA00023136"/>
    </source>
</evidence>
<dbReference type="GO" id="GO:0005886">
    <property type="term" value="C:plasma membrane"/>
    <property type="evidence" value="ECO:0007669"/>
    <property type="project" value="UniProtKB-SubCell"/>
</dbReference>
<evidence type="ECO:0000313" key="24">
    <source>
        <dbReference type="EMBL" id="KAK0507126.1"/>
    </source>
</evidence>
<dbReference type="SUPFAM" id="SSF52279">
    <property type="entry name" value="Beta-D-glucan exohydrolase, C-terminal domain"/>
    <property type="match status" value="1"/>
</dbReference>
<proteinExistence type="inferred from homology"/>
<dbReference type="InterPro" id="IPR001764">
    <property type="entry name" value="Glyco_hydro_3_N"/>
</dbReference>
<sequence length="977" mass="106300">MTREAELTSSREGLLKHGAATLSRDSLDDYGSGSDLDLDELEAQDGQASPRPRGGWSPLKRKRKSKGKENADQIRPKAKRKGGWFRSKTCLLVSMILLGGLLALVGGSYQFFFKKIRPVDGQSPPWYPSPKGGTVSQWQMSYLSAATIVSKMSLIEKVNVTTGTGWASDLCVGNTAGAFDAGFPPLCLQDGPLGIRFSDHATAWPAGITTGATWNRDLMYKRGRGLGLEHRLKGVNVMLGPAMGPLGRMPGGGRVWEGFGSDPVLQGVAAAQTIRGIQDEGVMATAKHFVGNEQEHFRQSWEWGLPNAISSNIDDRTLHELYLWPFADSVRAGVASVMCSYNMVNNSYACGNSKLLNGILKDELGFQGFVQSDWLAQRSGVASALAGLDMTMPGDGLRWTDGDSLWGARLTEAVLNGSVPTERLSDMAIRVVAAWYQLGQDNQTLFPVPLEGDPRPNFSSWTNDEMGHLHESTDDTTLVKVNNFTDVQGQGESFHGRLAQEIAAEGTVLVKNEGNILPLSPQGGAKQREGRRDAKYNIGIFGEDAAPNPKGPNACPDRDCNEYTLASGWGSGAVEFPFLTPPIEALESTFDLDAVELTKVMTNDLPVDWPAVHGAQDLCIVFITSDAGEGFTSWNHLTDRIDLHPQKGGDKLVENVQNNCQHTIVVIHAVGPVILERWIDFPNIKAVVMANLPGEESGNALADVLFGRVDASGRLPYTVGKSLADYGPGAQIMTKPNGLIPQQDFSEGLFIDYRHFDKNSVTPRYEFGFGLSYTTFTFSDLVLKTLKAKAPLPSPRPTATVFPPTFSTAIPEADTALFPDGFRKLSQYIYPYIENTTIHSDPYPYPKGYNTPQSPSQAGGAEGGNPSLYDEHLSVSVKVTNTGPRTGKQVVQVYVSFPENVVDVSTGKKIEFPVRVLRGFDKVEIGTGKAKTVEIKLTRKDLSYWSVGRQNWVMPDTGQFTIAVGASSRDLPLHATW</sequence>
<evidence type="ECO:0000313" key="25">
    <source>
        <dbReference type="Proteomes" id="UP001166286"/>
    </source>
</evidence>
<feature type="region of interest" description="Disordered" evidence="21">
    <location>
        <begin position="24"/>
        <end position="80"/>
    </location>
</feature>
<dbReference type="SMART" id="SM01217">
    <property type="entry name" value="Fn3_like"/>
    <property type="match status" value="1"/>
</dbReference>
<protein>
    <recommendedName>
        <fullName evidence="17">Probable beta-glucosidase E</fullName>
        <ecNumber evidence="5">3.2.1.21</ecNumber>
    </recommendedName>
    <alternativeName>
        <fullName evidence="18">Beta-D-glucoside glucohydrolase E</fullName>
    </alternativeName>
    <alternativeName>
        <fullName evidence="19">Cellobiase E</fullName>
    </alternativeName>
    <alternativeName>
        <fullName evidence="20">Gentiobiase E</fullName>
    </alternativeName>
</protein>
<evidence type="ECO:0000256" key="14">
    <source>
        <dbReference type="ARBA" id="ARBA00023295"/>
    </source>
</evidence>
<evidence type="ECO:0000256" key="5">
    <source>
        <dbReference type="ARBA" id="ARBA00012744"/>
    </source>
</evidence>
<dbReference type="PANTHER" id="PTHR42715:SF20">
    <property type="entry name" value="BETA-GLUCOSIDASE E-RELATED"/>
    <property type="match status" value="1"/>
</dbReference>
<dbReference type="Pfam" id="PF00933">
    <property type="entry name" value="Glyco_hydro_3"/>
    <property type="match status" value="1"/>
</dbReference>
<evidence type="ECO:0000256" key="12">
    <source>
        <dbReference type="ARBA" id="ARBA00023180"/>
    </source>
</evidence>
<evidence type="ECO:0000256" key="6">
    <source>
        <dbReference type="ARBA" id="ARBA00022475"/>
    </source>
</evidence>
<keyword evidence="8" id="KW-0378">Hydrolase</keyword>
<dbReference type="Gene3D" id="3.20.20.300">
    <property type="entry name" value="Glycoside hydrolase, family 3, N-terminal domain"/>
    <property type="match status" value="1"/>
</dbReference>
<name>A0AA39QSL0_9LECA</name>
<evidence type="ECO:0000256" key="2">
    <source>
        <dbReference type="ARBA" id="ARBA00004401"/>
    </source>
</evidence>
<evidence type="ECO:0000256" key="8">
    <source>
        <dbReference type="ARBA" id="ARBA00022801"/>
    </source>
</evidence>
<dbReference type="InterPro" id="IPR002772">
    <property type="entry name" value="Glyco_hydro_3_C"/>
</dbReference>
<comment type="caution">
    <text evidence="24">The sequence shown here is derived from an EMBL/GenBank/DDBJ whole genome shotgun (WGS) entry which is preliminary data.</text>
</comment>
<keyword evidence="6" id="KW-1003">Cell membrane</keyword>
<evidence type="ECO:0000256" key="3">
    <source>
        <dbReference type="ARBA" id="ARBA00004987"/>
    </source>
</evidence>
<dbReference type="InterPro" id="IPR017853">
    <property type="entry name" value="GH"/>
</dbReference>
<keyword evidence="14" id="KW-0326">Glycosidase</keyword>
<evidence type="ECO:0000256" key="20">
    <source>
        <dbReference type="ARBA" id="ARBA00041811"/>
    </source>
</evidence>
<feature type="transmembrane region" description="Helical" evidence="22">
    <location>
        <begin position="89"/>
        <end position="112"/>
    </location>
</feature>
<keyword evidence="25" id="KW-1185">Reference proteome</keyword>
<evidence type="ECO:0000256" key="16">
    <source>
        <dbReference type="ARBA" id="ARBA00024983"/>
    </source>
</evidence>
<evidence type="ECO:0000256" key="1">
    <source>
        <dbReference type="ARBA" id="ARBA00000448"/>
    </source>
</evidence>
<dbReference type="EMBL" id="JAFEKC020000024">
    <property type="protein sequence ID" value="KAK0507126.1"/>
    <property type="molecule type" value="Genomic_DNA"/>
</dbReference>
<dbReference type="Pfam" id="PF14310">
    <property type="entry name" value="Fn3-like"/>
    <property type="match status" value="1"/>
</dbReference>